<keyword evidence="3" id="KW-0496">Mitochondrion</keyword>
<sequence length="125" mass="14776">MKEQAEYKPPKIGGGPMGLGDPDDKSMRKVEKDILVPKLMRERTKTEKCVDEVKEFHQCCLDSGLLHVVKCRKENTKMQDCMKKWYYDQDFIKECTEMYLAERTEYRRTGIPKKHRRSTKVDISI</sequence>
<dbReference type="OrthoDB" id="6224010at2759"/>
<dbReference type="Proteomes" id="UP000279307">
    <property type="component" value="Chromosome 4"/>
</dbReference>
<keyword evidence="7" id="KW-1185">Reference proteome</keyword>
<dbReference type="AlphaFoldDB" id="A0A026X4T3"/>
<dbReference type="Pfam" id="PF08583">
    <property type="entry name" value="Cmc1"/>
    <property type="match status" value="1"/>
</dbReference>
<dbReference type="Proteomes" id="UP000053097">
    <property type="component" value="Unassembled WGS sequence"/>
</dbReference>
<proteinExistence type="inferred from homology"/>
<dbReference type="EMBL" id="QOIP01000004">
    <property type="protein sequence ID" value="RLU23783.1"/>
    <property type="molecule type" value="Genomic_DNA"/>
</dbReference>
<evidence type="ECO:0000256" key="1">
    <source>
        <dbReference type="ARBA" id="ARBA00007347"/>
    </source>
</evidence>
<comment type="similarity">
    <text evidence="1 3">Belongs to the CMC family.</text>
</comment>
<reference evidence="6" key="3">
    <citation type="submission" date="2018-07" db="EMBL/GenBank/DDBJ databases">
        <authorList>
            <person name="Mckenzie S.K."/>
            <person name="Kronauer D.J.C."/>
        </authorList>
    </citation>
    <scope>NUCLEOTIDE SEQUENCE</scope>
    <source>
        <strain evidence="6">Clonal line C1</strain>
    </source>
</reference>
<name>A0A026X4T3_OOCBI</name>
<evidence type="ECO:0000256" key="3">
    <source>
        <dbReference type="RuleBase" id="RU364104"/>
    </source>
</evidence>
<evidence type="ECO:0000256" key="4">
    <source>
        <dbReference type="SAM" id="MobiDB-lite"/>
    </source>
</evidence>
<evidence type="ECO:0000313" key="5">
    <source>
        <dbReference type="EMBL" id="EZA62434.1"/>
    </source>
</evidence>
<accession>A0A026X4T3</accession>
<dbReference type="PANTHER" id="PTHR22977:SF5">
    <property type="entry name" value="COX ASSEMBLY MITOCHONDRIAL PROTEIN HOMOLOG"/>
    <property type="match status" value="1"/>
</dbReference>
<organism evidence="5 7">
    <name type="scientific">Ooceraea biroi</name>
    <name type="common">Clonal raider ant</name>
    <name type="synonym">Cerapachys biroi</name>
    <dbReference type="NCBI Taxonomy" id="2015173"/>
    <lineage>
        <taxon>Eukaryota</taxon>
        <taxon>Metazoa</taxon>
        <taxon>Ecdysozoa</taxon>
        <taxon>Arthropoda</taxon>
        <taxon>Hexapoda</taxon>
        <taxon>Insecta</taxon>
        <taxon>Pterygota</taxon>
        <taxon>Neoptera</taxon>
        <taxon>Endopterygota</taxon>
        <taxon>Hymenoptera</taxon>
        <taxon>Apocrita</taxon>
        <taxon>Aculeata</taxon>
        <taxon>Formicoidea</taxon>
        <taxon>Formicidae</taxon>
        <taxon>Dorylinae</taxon>
        <taxon>Ooceraea</taxon>
    </lineage>
</organism>
<evidence type="ECO:0000313" key="7">
    <source>
        <dbReference type="Proteomes" id="UP000053097"/>
    </source>
</evidence>
<evidence type="ECO:0000256" key="2">
    <source>
        <dbReference type="ARBA" id="ARBA00023157"/>
    </source>
</evidence>
<protein>
    <recommendedName>
        <fullName evidence="3">COX assembly mitochondrial protein</fullName>
    </recommendedName>
</protein>
<feature type="region of interest" description="Disordered" evidence="4">
    <location>
        <begin position="1"/>
        <end position="27"/>
    </location>
</feature>
<evidence type="ECO:0000313" key="8">
    <source>
        <dbReference type="Proteomes" id="UP000279307"/>
    </source>
</evidence>
<dbReference type="GO" id="GO:0005739">
    <property type="term" value="C:mitochondrion"/>
    <property type="evidence" value="ECO:0007669"/>
    <property type="project" value="UniProtKB-SubCell"/>
</dbReference>
<dbReference type="OMA" id="NIMPHYS"/>
<gene>
    <name evidence="6" type="ORF">DMN91_003991</name>
    <name evidence="5" type="ORF">X777_10064</name>
</gene>
<dbReference type="InterPro" id="IPR013892">
    <property type="entry name" value="Cyt_c_biogenesis_Cmc1-like"/>
</dbReference>
<dbReference type="EMBL" id="KK107020">
    <property type="protein sequence ID" value="EZA62434.1"/>
    <property type="molecule type" value="Genomic_DNA"/>
</dbReference>
<dbReference type="PROSITE" id="PS51808">
    <property type="entry name" value="CHCH"/>
    <property type="match status" value="1"/>
</dbReference>
<keyword evidence="2" id="KW-1015">Disulfide bond</keyword>
<reference evidence="5 7" key="1">
    <citation type="journal article" date="2014" name="Curr. Biol.">
        <title>The genome of the clonal raider ant Cerapachys biroi.</title>
        <authorList>
            <person name="Oxley P.R."/>
            <person name="Ji L."/>
            <person name="Fetter-Pruneda I."/>
            <person name="McKenzie S.K."/>
            <person name="Li C."/>
            <person name="Hu H."/>
            <person name="Zhang G."/>
            <person name="Kronauer D.J."/>
        </authorList>
    </citation>
    <scope>NUCLEOTIDE SEQUENCE [LARGE SCALE GENOMIC DNA]</scope>
</reference>
<dbReference type="PANTHER" id="PTHR22977">
    <property type="entry name" value="COX ASSEMBLY MITOCHONDRIAL PROTEIN"/>
    <property type="match status" value="1"/>
</dbReference>
<comment type="subcellular location">
    <subcellularLocation>
        <location evidence="3">Mitochondrion</location>
    </subcellularLocation>
</comment>
<evidence type="ECO:0000313" key="6">
    <source>
        <dbReference type="EMBL" id="RLU23783.1"/>
    </source>
</evidence>
<reference evidence="6 8" key="2">
    <citation type="journal article" date="2018" name="Genome Res.">
        <title>The genomic architecture and molecular evolution of ant odorant receptors.</title>
        <authorList>
            <person name="McKenzie S.K."/>
            <person name="Kronauer D.J.C."/>
        </authorList>
    </citation>
    <scope>NUCLEOTIDE SEQUENCE [LARGE SCALE GENOMIC DNA]</scope>
    <source>
        <strain evidence="6">Clonal line C1</strain>
    </source>
</reference>
<dbReference type="STRING" id="2015173.A0A026X4T3"/>